<dbReference type="Gene3D" id="3.40.50.300">
    <property type="entry name" value="P-loop containing nucleotide triphosphate hydrolases"/>
    <property type="match status" value="2"/>
</dbReference>
<evidence type="ECO:0000256" key="2">
    <source>
        <dbReference type="ARBA" id="ARBA00022741"/>
    </source>
</evidence>
<dbReference type="SUPFAM" id="SSF52540">
    <property type="entry name" value="P-loop containing nucleoside triphosphate hydrolases"/>
    <property type="match status" value="2"/>
</dbReference>
<evidence type="ECO:0000313" key="9">
    <source>
        <dbReference type="Proteomes" id="UP000247150"/>
    </source>
</evidence>
<dbReference type="RefSeq" id="WP_110064158.1">
    <property type="nucleotide sequence ID" value="NZ_QGTW01000003.1"/>
</dbReference>
<protein>
    <submittedName>
        <fullName evidence="8">Small GTP-binding protein</fullName>
    </submittedName>
</protein>
<keyword evidence="2" id="KW-0547">Nucleotide-binding</keyword>
<evidence type="ECO:0000256" key="4">
    <source>
        <dbReference type="ARBA" id="ARBA00023134"/>
    </source>
</evidence>
<comment type="subcellular location">
    <subcellularLocation>
        <location evidence="1">Membrane</location>
    </subcellularLocation>
</comment>
<dbReference type="Pfam" id="PF00350">
    <property type="entry name" value="Dynamin_N"/>
    <property type="match status" value="2"/>
</dbReference>
<dbReference type="GO" id="GO:0003924">
    <property type="term" value="F:GTPase activity"/>
    <property type="evidence" value="ECO:0007669"/>
    <property type="project" value="InterPro"/>
</dbReference>
<comment type="caution">
    <text evidence="8">The sequence shown here is derived from an EMBL/GenBank/DDBJ whole genome shotgun (WGS) entry which is preliminary data.</text>
</comment>
<dbReference type="Proteomes" id="UP000247150">
    <property type="component" value="Unassembled WGS sequence"/>
</dbReference>
<evidence type="ECO:0000313" key="8">
    <source>
        <dbReference type="EMBL" id="PWW30281.1"/>
    </source>
</evidence>
<evidence type="ECO:0000259" key="7">
    <source>
        <dbReference type="Pfam" id="PF00350"/>
    </source>
</evidence>
<dbReference type="PANTHER" id="PTHR10465:SF0">
    <property type="entry name" value="SARCALUMENIN"/>
    <property type="match status" value="1"/>
</dbReference>
<keyword evidence="4" id="KW-0342">GTP-binding</keyword>
<keyword evidence="6" id="KW-0175">Coiled coil</keyword>
<dbReference type="OrthoDB" id="5477114at2"/>
<name>A0A2V3A0Q0_9BACI</name>
<organism evidence="8 9">
    <name type="scientific">Cytobacillus oceanisediminis</name>
    <dbReference type="NCBI Taxonomy" id="665099"/>
    <lineage>
        <taxon>Bacteria</taxon>
        <taxon>Bacillati</taxon>
        <taxon>Bacillota</taxon>
        <taxon>Bacilli</taxon>
        <taxon>Bacillales</taxon>
        <taxon>Bacillaceae</taxon>
        <taxon>Cytobacillus</taxon>
    </lineage>
</organism>
<dbReference type="InterPro" id="IPR027094">
    <property type="entry name" value="Mitofusin_fam"/>
</dbReference>
<dbReference type="InterPro" id="IPR027417">
    <property type="entry name" value="P-loop_NTPase"/>
</dbReference>
<keyword evidence="3" id="KW-0378">Hydrolase</keyword>
<evidence type="ECO:0000256" key="3">
    <source>
        <dbReference type="ARBA" id="ARBA00022801"/>
    </source>
</evidence>
<dbReference type="GO" id="GO:0005525">
    <property type="term" value="F:GTP binding"/>
    <property type="evidence" value="ECO:0007669"/>
    <property type="project" value="UniProtKB-KW"/>
</dbReference>
<evidence type="ECO:0000256" key="5">
    <source>
        <dbReference type="ARBA" id="ARBA00023136"/>
    </source>
</evidence>
<feature type="coiled-coil region" evidence="6">
    <location>
        <begin position="280"/>
        <end position="341"/>
    </location>
</feature>
<dbReference type="InterPro" id="IPR005225">
    <property type="entry name" value="Small_GTP-bd"/>
</dbReference>
<reference evidence="8 9" key="1">
    <citation type="submission" date="2018-05" db="EMBL/GenBank/DDBJ databases">
        <title>Freshwater and sediment microbial communities from various areas in North America, analyzing microbe dynamics in response to fracking.</title>
        <authorList>
            <person name="Lamendella R."/>
        </authorList>
    </citation>
    <scope>NUCLEOTIDE SEQUENCE [LARGE SCALE GENOMIC DNA]</scope>
    <source>
        <strain evidence="8 9">15_TX</strain>
    </source>
</reference>
<keyword evidence="5" id="KW-0472">Membrane</keyword>
<dbReference type="InterPro" id="IPR045063">
    <property type="entry name" value="Dynamin_N"/>
</dbReference>
<dbReference type="AlphaFoldDB" id="A0A2V3A0Q0"/>
<dbReference type="CDD" id="cd00882">
    <property type="entry name" value="Ras_like_GTPase"/>
    <property type="match status" value="1"/>
</dbReference>
<feature type="domain" description="Dynamin N-terminal" evidence="7">
    <location>
        <begin position="52"/>
        <end position="207"/>
    </location>
</feature>
<accession>A0A2V3A0Q0</accession>
<evidence type="ECO:0000256" key="6">
    <source>
        <dbReference type="SAM" id="Coils"/>
    </source>
</evidence>
<gene>
    <name evidence="8" type="ORF">DFO73_103163</name>
</gene>
<evidence type="ECO:0000256" key="1">
    <source>
        <dbReference type="ARBA" id="ARBA00004370"/>
    </source>
</evidence>
<proteinExistence type="predicted"/>
<dbReference type="NCBIfam" id="TIGR00231">
    <property type="entry name" value="small_GTP"/>
    <property type="match status" value="1"/>
</dbReference>
<feature type="domain" description="Dynamin N-terminal" evidence="7">
    <location>
        <begin position="643"/>
        <end position="870"/>
    </location>
</feature>
<dbReference type="GO" id="GO:0008053">
    <property type="term" value="P:mitochondrial fusion"/>
    <property type="evidence" value="ECO:0007669"/>
    <property type="project" value="TreeGrafter"/>
</dbReference>
<dbReference type="GO" id="GO:0016020">
    <property type="term" value="C:membrane"/>
    <property type="evidence" value="ECO:0007669"/>
    <property type="project" value="UniProtKB-SubCell"/>
</dbReference>
<dbReference type="CDD" id="cd09912">
    <property type="entry name" value="DLP_2"/>
    <property type="match status" value="2"/>
</dbReference>
<dbReference type="EMBL" id="QGTW01000003">
    <property type="protein sequence ID" value="PWW30281.1"/>
    <property type="molecule type" value="Genomic_DNA"/>
</dbReference>
<sequence length="1224" mass="139620">MAKTAMQPGLQQTELLNKITALYTYAKENQDGQTAERAKDLALKLKDQEFAIAFCGHFSAGKSSMINKLAGENLLPSSPIPTSANLVKVKSGEEDYAKVIFKEGKPRLYPAPYDYGQVKSYCKDGDLIQTIEISHSKTSLPKKAVIMDTPGIDSTDDAHRIATESALHLADLVFYVMDYNHVQSELNFLFTKELTAAGKEVYLVINQIDKHRDEELSFEHFKKSVKDSFASWGVRPARIFYTSLKDENHKENEFYTLQHFINESIANREELLPVSVFNSLKKLTEDHLKFLNESNAAEREKWEEKLAELEQQERDQLPIKLANIETELKKLKNSIDTADIEVSDKIDEILKNAYLMPFQTRELAESYLESRQPEFKVGLFFSKQKTEQERKARLERFYQDFSEKVKSQLEWHLKELFLQQFKQHGIHDPGLLAQAQGFRMHFEPELLAETVKTGAMVSGDYVLQYTNDTAEAVKRVAKNNAAVLKEALLAALEDKIRHEQAKLQKDLLQLKNYAEAINALNSIGEKIQTAASQMEAYLAGEFSYKEFQEKAKVLTAEHVEDAEVVFLQKGQEEQEEQEEQLMEPKHNEEQDIAEHAAPSVSVQPVIDKLTFTAQAVKDLPGFRKLSGDLAEKAARLESKEFTVALFGAFSAGKSSFANALIGEKLLPVSPNPTTAAINKIKPVSSENTHGTVLVKVKDSDSIFNDVNHSLRVFDYTASSFDEAAAAISKITGDNQDFDANEKTHFAFLNAFLHGYNSFHDLLGNTIKADLEEFKDYVANEEKSCFVETIEVYYDCELTRQGITLVDTPGADSINARHTGVAFEYIKNSDAILFVTYYNHAFSKADREFLIQLGRVKDTFALDKMFFIVNAIDLADNEEEKESVLDYVEDQLVQYGIRRPHLFGVSSLQALSEKIDRSKEETSNISSFEKCFYSFINQDLLNISISSAETEWKRLLGQLRSYISSSQENKDVRVQKLKMLKEEHKTISGLIRKQNPELLSQRLEQETDELVFYIKQRVFLRFGDFIKEAFNPALLKDDGRNLKKMLKAALDDFLASFGFDFAQELRATTLRLETYIARLLGQQQETISKSAANVNSDLSFSLYEPTALDGIEFEPAFSNEDHTQFKKALSYFKNPKSFFEKNERKQLADELENSLQEPAERYLQAESARLKFHYNSLLKKEFERLLDSLIEQVNEYYEGITAALKDDFPIEELKEIEREIAQYEK</sequence>
<dbReference type="PANTHER" id="PTHR10465">
    <property type="entry name" value="TRANSMEMBRANE GTPASE FZO1"/>
    <property type="match status" value="1"/>
</dbReference>